<dbReference type="InterPro" id="IPR052035">
    <property type="entry name" value="ZnF_BED_domain_contain"/>
</dbReference>
<dbReference type="SMART" id="SM00614">
    <property type="entry name" value="ZnF_BED"/>
    <property type="match status" value="1"/>
</dbReference>
<comment type="caution">
    <text evidence="10">The sequence shown here is derived from an EMBL/GenBank/DDBJ whole genome shotgun (WGS) entry which is preliminary data.</text>
</comment>
<evidence type="ECO:0000256" key="6">
    <source>
        <dbReference type="ARBA" id="ARBA00023163"/>
    </source>
</evidence>
<keyword evidence="6" id="KW-0804">Transcription</keyword>
<keyword evidence="4" id="KW-0862">Zinc</keyword>
<evidence type="ECO:0000256" key="1">
    <source>
        <dbReference type="ARBA" id="ARBA00004123"/>
    </source>
</evidence>
<dbReference type="OrthoDB" id="1607513at2759"/>
<evidence type="ECO:0000256" key="8">
    <source>
        <dbReference type="PROSITE-ProRule" id="PRU00027"/>
    </source>
</evidence>
<dbReference type="InterPro" id="IPR036236">
    <property type="entry name" value="Znf_C2H2_sf"/>
</dbReference>
<keyword evidence="11" id="KW-1185">Reference proteome</keyword>
<dbReference type="GO" id="GO:0003677">
    <property type="term" value="F:DNA binding"/>
    <property type="evidence" value="ECO:0007669"/>
    <property type="project" value="InterPro"/>
</dbReference>
<comment type="subcellular location">
    <subcellularLocation>
        <location evidence="1">Nucleus</location>
    </subcellularLocation>
</comment>
<evidence type="ECO:0000313" key="10">
    <source>
        <dbReference type="EMBL" id="CAG8725419.1"/>
    </source>
</evidence>
<dbReference type="InterPro" id="IPR003656">
    <property type="entry name" value="Znf_BED"/>
</dbReference>
<protein>
    <submittedName>
        <fullName evidence="10">7137_t:CDS:1</fullName>
    </submittedName>
</protein>
<keyword evidence="3 8" id="KW-0863">Zinc-finger</keyword>
<keyword evidence="2" id="KW-0479">Metal-binding</keyword>
<dbReference type="GO" id="GO:0008270">
    <property type="term" value="F:zinc ion binding"/>
    <property type="evidence" value="ECO:0007669"/>
    <property type="project" value="UniProtKB-KW"/>
</dbReference>
<keyword evidence="7" id="KW-0539">Nucleus</keyword>
<dbReference type="PANTHER" id="PTHR46481:SF10">
    <property type="entry name" value="ZINC FINGER BED DOMAIN-CONTAINING PROTEIN 39"/>
    <property type="match status" value="1"/>
</dbReference>
<dbReference type="EMBL" id="CAJVQA010013585">
    <property type="protein sequence ID" value="CAG8725419.1"/>
    <property type="molecule type" value="Genomic_DNA"/>
</dbReference>
<feature type="domain" description="BED-type" evidence="9">
    <location>
        <begin position="36"/>
        <end position="91"/>
    </location>
</feature>
<evidence type="ECO:0000313" key="11">
    <source>
        <dbReference type="Proteomes" id="UP000789759"/>
    </source>
</evidence>
<gene>
    <name evidence="10" type="ORF">CPELLU_LOCUS13151</name>
</gene>
<dbReference type="SUPFAM" id="SSF53098">
    <property type="entry name" value="Ribonuclease H-like"/>
    <property type="match status" value="1"/>
</dbReference>
<dbReference type="SUPFAM" id="SSF57667">
    <property type="entry name" value="beta-beta-alpha zinc fingers"/>
    <property type="match status" value="1"/>
</dbReference>
<evidence type="ECO:0000259" key="9">
    <source>
        <dbReference type="PROSITE" id="PS50808"/>
    </source>
</evidence>
<name>A0A9N9I989_9GLOM</name>
<dbReference type="GO" id="GO:0009791">
    <property type="term" value="P:post-embryonic development"/>
    <property type="evidence" value="ECO:0007669"/>
    <property type="project" value="UniProtKB-ARBA"/>
</dbReference>
<sequence>MSNSLSLSYDETLEPMNISYFDEDSELLSSAEATTSSESFVWKYFTKKKIKNKLVAACSFCNTNLKIQEDGSTSSFKRHLATKYKNKVLELKRSNIIPDAGIIVLDMLKNNASINHNHEGLRDIFTYLEPCATAPSSDLIKRHITSNFEEECIKLQNKLQEVLGRVSLTTDIWTTDTNDKSFIRHTGVEIANYMEECLWSLGIISKVIAIIRDNVSANNKFLQKFSDSVSQSGIWFDDTQQSIRCFGHILNLAIQCMFKNLEDEILIKCIRRSKILHKKNSTYDMCKHAIVLQIVLNTLSYTESDLHQYVLSEENWKKIKLLTAILLPFKDAIVKMLKQEYLTLSMVILFYYTLIETLKEAIRNKNTPQWLVKGCKDAMTKLLDYCEKTNILILAAVILNPRLKLEYFQTLGWPL</sequence>
<dbReference type="InterPro" id="IPR012337">
    <property type="entry name" value="RNaseH-like_sf"/>
</dbReference>
<evidence type="ECO:0000256" key="2">
    <source>
        <dbReference type="ARBA" id="ARBA00022723"/>
    </source>
</evidence>
<dbReference type="PROSITE" id="PS50808">
    <property type="entry name" value="ZF_BED"/>
    <property type="match status" value="1"/>
</dbReference>
<reference evidence="10" key="1">
    <citation type="submission" date="2021-06" db="EMBL/GenBank/DDBJ databases">
        <authorList>
            <person name="Kallberg Y."/>
            <person name="Tangrot J."/>
            <person name="Rosling A."/>
        </authorList>
    </citation>
    <scope>NUCLEOTIDE SEQUENCE</scope>
    <source>
        <strain evidence="10">FL966</strain>
    </source>
</reference>
<evidence type="ECO:0000256" key="4">
    <source>
        <dbReference type="ARBA" id="ARBA00022833"/>
    </source>
</evidence>
<dbReference type="Pfam" id="PF02892">
    <property type="entry name" value="zf-BED"/>
    <property type="match status" value="1"/>
</dbReference>
<dbReference type="GO" id="GO:0005634">
    <property type="term" value="C:nucleus"/>
    <property type="evidence" value="ECO:0007669"/>
    <property type="project" value="UniProtKB-SubCell"/>
</dbReference>
<evidence type="ECO:0000256" key="7">
    <source>
        <dbReference type="ARBA" id="ARBA00023242"/>
    </source>
</evidence>
<dbReference type="AlphaFoldDB" id="A0A9N9I989"/>
<organism evidence="10 11">
    <name type="scientific">Cetraspora pellucida</name>
    <dbReference type="NCBI Taxonomy" id="1433469"/>
    <lineage>
        <taxon>Eukaryota</taxon>
        <taxon>Fungi</taxon>
        <taxon>Fungi incertae sedis</taxon>
        <taxon>Mucoromycota</taxon>
        <taxon>Glomeromycotina</taxon>
        <taxon>Glomeromycetes</taxon>
        <taxon>Diversisporales</taxon>
        <taxon>Gigasporaceae</taxon>
        <taxon>Cetraspora</taxon>
    </lineage>
</organism>
<accession>A0A9N9I989</accession>
<evidence type="ECO:0000256" key="3">
    <source>
        <dbReference type="ARBA" id="ARBA00022771"/>
    </source>
</evidence>
<proteinExistence type="predicted"/>
<dbReference type="PANTHER" id="PTHR46481">
    <property type="entry name" value="ZINC FINGER BED DOMAIN-CONTAINING PROTEIN 4"/>
    <property type="match status" value="1"/>
</dbReference>
<evidence type="ECO:0000256" key="5">
    <source>
        <dbReference type="ARBA" id="ARBA00023015"/>
    </source>
</evidence>
<keyword evidence="5" id="KW-0805">Transcription regulation</keyword>
<dbReference type="Proteomes" id="UP000789759">
    <property type="component" value="Unassembled WGS sequence"/>
</dbReference>